<evidence type="ECO:0000313" key="6">
    <source>
        <dbReference type="Proteomes" id="UP001161422"/>
    </source>
</evidence>
<dbReference type="RefSeq" id="WP_141237401.1">
    <property type="nucleotide sequence ID" value="NZ_BSNC01000003.1"/>
</dbReference>
<comment type="caution">
    <text evidence="5">The sequence shown here is derived from an EMBL/GenBank/DDBJ whole genome shotgun (WGS) entry which is preliminary data.</text>
</comment>
<evidence type="ECO:0000256" key="2">
    <source>
        <dbReference type="ARBA" id="ARBA00022801"/>
    </source>
</evidence>
<gene>
    <name evidence="5" type="ORF">GCM10007895_13000</name>
</gene>
<reference evidence="5" key="1">
    <citation type="journal article" date="2014" name="Int. J. Syst. Evol. Microbiol.">
        <title>Complete genome sequence of Corynebacterium casei LMG S-19264T (=DSM 44701T), isolated from a smear-ripened cheese.</title>
        <authorList>
            <consortium name="US DOE Joint Genome Institute (JGI-PGF)"/>
            <person name="Walter F."/>
            <person name="Albersmeier A."/>
            <person name="Kalinowski J."/>
            <person name="Ruckert C."/>
        </authorList>
    </citation>
    <scope>NUCLEOTIDE SEQUENCE</scope>
    <source>
        <strain evidence="5">NBRC 101628</strain>
    </source>
</reference>
<protein>
    <submittedName>
        <fullName evidence="5">Allophanate hydrolase</fullName>
    </submittedName>
</protein>
<reference evidence="5" key="2">
    <citation type="submission" date="2023-01" db="EMBL/GenBank/DDBJ databases">
        <title>Draft genome sequence of Paraferrimonas sedimenticola strain NBRC 101628.</title>
        <authorList>
            <person name="Sun Q."/>
            <person name="Mori K."/>
        </authorList>
    </citation>
    <scope>NUCLEOTIDE SEQUENCE</scope>
    <source>
        <strain evidence="5">NBRC 101628</strain>
    </source>
</reference>
<keyword evidence="3" id="KW-0067">ATP-binding</keyword>
<dbReference type="Gene3D" id="2.40.100.10">
    <property type="entry name" value="Cyclophilin-like"/>
    <property type="match status" value="1"/>
</dbReference>
<evidence type="ECO:0000256" key="1">
    <source>
        <dbReference type="ARBA" id="ARBA00022741"/>
    </source>
</evidence>
<dbReference type="AlphaFoldDB" id="A0AA37VV13"/>
<keyword evidence="6" id="KW-1185">Reference proteome</keyword>
<dbReference type="GO" id="GO:0005524">
    <property type="term" value="F:ATP binding"/>
    <property type="evidence" value="ECO:0007669"/>
    <property type="project" value="UniProtKB-KW"/>
</dbReference>
<dbReference type="Pfam" id="PF02626">
    <property type="entry name" value="CT_A_B"/>
    <property type="match status" value="2"/>
</dbReference>
<keyword evidence="2 5" id="KW-0378">Hydrolase</keyword>
<organism evidence="5 6">
    <name type="scientific">Paraferrimonas sedimenticola</name>
    <dbReference type="NCBI Taxonomy" id="375674"/>
    <lineage>
        <taxon>Bacteria</taxon>
        <taxon>Pseudomonadati</taxon>
        <taxon>Pseudomonadota</taxon>
        <taxon>Gammaproteobacteria</taxon>
        <taxon>Alteromonadales</taxon>
        <taxon>Ferrimonadaceae</taxon>
        <taxon>Paraferrimonas</taxon>
    </lineage>
</organism>
<dbReference type="InterPro" id="IPR029000">
    <property type="entry name" value="Cyclophilin-like_dom_sf"/>
</dbReference>
<dbReference type="InterPro" id="IPR052708">
    <property type="entry name" value="PxpC"/>
</dbReference>
<proteinExistence type="predicted"/>
<dbReference type="EMBL" id="BSNC01000003">
    <property type="protein sequence ID" value="GLP95994.1"/>
    <property type="molecule type" value="Genomic_DNA"/>
</dbReference>
<dbReference type="PANTHER" id="PTHR43309">
    <property type="entry name" value="5-OXOPROLINASE SUBUNIT C"/>
    <property type="match status" value="1"/>
</dbReference>
<dbReference type="PANTHER" id="PTHR43309:SF4">
    <property type="entry name" value="CARBOXYLTRANSFERASE DOMAIN-CONTAINING PROTEIN"/>
    <property type="match status" value="1"/>
</dbReference>
<name>A0AA37VV13_9GAMM</name>
<keyword evidence="1" id="KW-0547">Nucleotide-binding</keyword>
<dbReference type="InterPro" id="IPR003778">
    <property type="entry name" value="CT_A_B"/>
</dbReference>
<dbReference type="GO" id="GO:0016787">
    <property type="term" value="F:hydrolase activity"/>
    <property type="evidence" value="ECO:0007669"/>
    <property type="project" value="UniProtKB-KW"/>
</dbReference>
<evidence type="ECO:0000313" key="5">
    <source>
        <dbReference type="EMBL" id="GLP95994.1"/>
    </source>
</evidence>
<evidence type="ECO:0000256" key="3">
    <source>
        <dbReference type="ARBA" id="ARBA00022840"/>
    </source>
</evidence>
<sequence length="293" mass="31879">MIEPTFQILVERCQAPIQLVDGGTVGLRHLGVSFGGAADPMALGYTNHLLGKPTHSCALEIRFGQCELRFEQAGLIALGGADAKARLNGKLLDNWQCVAVKSGDNLQLSMPQFGVYTYLAMAADFSGIANSDNYQTGDAIKYTPTQSSARGPLPISLRPDYAGNLTLKLIPAQSFNQLTPANLASLLNVEAQLMGDSNTMGVRVDSELDAKLMPLMRSIPTLPGSVQLPPDGNPIVLLKDCQTIGGYPQIGRVHALQLGLLAQRRPGQKLRWQLASCQQEWRAWRKWRNWLAS</sequence>
<evidence type="ECO:0000259" key="4">
    <source>
        <dbReference type="SMART" id="SM00797"/>
    </source>
</evidence>
<dbReference type="Proteomes" id="UP001161422">
    <property type="component" value="Unassembled WGS sequence"/>
</dbReference>
<dbReference type="SMART" id="SM00797">
    <property type="entry name" value="AHS2"/>
    <property type="match status" value="1"/>
</dbReference>
<feature type="domain" description="Carboxyltransferase" evidence="4">
    <location>
        <begin position="29"/>
        <end position="290"/>
    </location>
</feature>
<accession>A0AA37VV13</accession>